<keyword evidence="2" id="KW-1185">Reference proteome</keyword>
<protein>
    <recommendedName>
        <fullName evidence="3">Ribbon-helix-helix protein, CopG family</fullName>
    </recommendedName>
</protein>
<dbReference type="OrthoDB" id="3429627at2"/>
<gene>
    <name evidence="1" type="ORF">FQU76_15660</name>
</gene>
<reference evidence="1 2" key="1">
    <citation type="submission" date="2019-07" db="EMBL/GenBank/DDBJ databases">
        <authorList>
            <person name="Zhu P."/>
        </authorList>
    </citation>
    <scope>NUCLEOTIDE SEQUENCE [LARGE SCALE GENOMIC DNA]</scope>
    <source>
        <strain evidence="1 2">SSL-25</strain>
    </source>
</reference>
<organism evidence="1 2">
    <name type="scientific">Streptomyces qinzhouensis</name>
    <dbReference type="NCBI Taxonomy" id="2599401"/>
    <lineage>
        <taxon>Bacteria</taxon>
        <taxon>Bacillati</taxon>
        <taxon>Actinomycetota</taxon>
        <taxon>Actinomycetes</taxon>
        <taxon>Kitasatosporales</taxon>
        <taxon>Streptomycetaceae</taxon>
        <taxon>Streptomyces</taxon>
    </lineage>
</organism>
<dbReference type="KEGG" id="sqz:FQU76_15660"/>
<sequence>MAKTRISISLDSAHAERIRAHAERAGMDVSAYLVNAATRQMAEVEAAEAQFARLDAVVAGSGLATQPCRGACPCRSHEGVHSSAGP</sequence>
<dbReference type="Proteomes" id="UP000320580">
    <property type="component" value="Chromosome"/>
</dbReference>
<name>A0A5B8JIT3_9ACTN</name>
<dbReference type="AlphaFoldDB" id="A0A5B8JIT3"/>
<dbReference type="EMBL" id="CP042266">
    <property type="protein sequence ID" value="QDY77710.1"/>
    <property type="molecule type" value="Genomic_DNA"/>
</dbReference>
<accession>A0A5B8JIT3</accession>
<evidence type="ECO:0008006" key="3">
    <source>
        <dbReference type="Google" id="ProtNLM"/>
    </source>
</evidence>
<evidence type="ECO:0000313" key="2">
    <source>
        <dbReference type="Proteomes" id="UP000320580"/>
    </source>
</evidence>
<evidence type="ECO:0000313" key="1">
    <source>
        <dbReference type="EMBL" id="QDY77710.1"/>
    </source>
</evidence>
<proteinExistence type="predicted"/>